<keyword evidence="2" id="KW-1185">Reference proteome</keyword>
<dbReference type="EMBL" id="KN831770">
    <property type="protein sequence ID" value="KIM47145.1"/>
    <property type="molecule type" value="Genomic_DNA"/>
</dbReference>
<evidence type="ECO:0000313" key="1">
    <source>
        <dbReference type="EMBL" id="KIM47145.1"/>
    </source>
</evidence>
<dbReference type="OrthoDB" id="3268409at2759"/>
<accession>A0A0C3CEF6</accession>
<protein>
    <submittedName>
        <fullName evidence="1">Uncharacterized protein</fullName>
    </submittedName>
</protein>
<evidence type="ECO:0000313" key="2">
    <source>
        <dbReference type="Proteomes" id="UP000053424"/>
    </source>
</evidence>
<proteinExistence type="predicted"/>
<reference evidence="1 2" key="1">
    <citation type="submission" date="2014-04" db="EMBL/GenBank/DDBJ databases">
        <authorList>
            <consortium name="DOE Joint Genome Institute"/>
            <person name="Kuo A."/>
            <person name="Gay G."/>
            <person name="Dore J."/>
            <person name="Kohler A."/>
            <person name="Nagy L.G."/>
            <person name="Floudas D."/>
            <person name="Copeland A."/>
            <person name="Barry K.W."/>
            <person name="Cichocki N."/>
            <person name="Veneault-Fourrey C."/>
            <person name="LaButti K."/>
            <person name="Lindquist E.A."/>
            <person name="Lipzen A."/>
            <person name="Lundell T."/>
            <person name="Morin E."/>
            <person name="Murat C."/>
            <person name="Sun H."/>
            <person name="Tunlid A."/>
            <person name="Henrissat B."/>
            <person name="Grigoriev I.V."/>
            <person name="Hibbett D.S."/>
            <person name="Martin F."/>
            <person name="Nordberg H.P."/>
            <person name="Cantor M.N."/>
            <person name="Hua S.X."/>
        </authorList>
    </citation>
    <scope>NUCLEOTIDE SEQUENCE [LARGE SCALE GENOMIC DNA]</scope>
    <source>
        <strain evidence="2">h7</strain>
    </source>
</reference>
<dbReference type="HOGENOM" id="CLU_1835404_0_0_1"/>
<name>A0A0C3CEF6_HEBCY</name>
<dbReference type="AlphaFoldDB" id="A0A0C3CEF6"/>
<reference evidence="2" key="2">
    <citation type="submission" date="2015-01" db="EMBL/GenBank/DDBJ databases">
        <title>Evolutionary Origins and Diversification of the Mycorrhizal Mutualists.</title>
        <authorList>
            <consortium name="DOE Joint Genome Institute"/>
            <consortium name="Mycorrhizal Genomics Consortium"/>
            <person name="Kohler A."/>
            <person name="Kuo A."/>
            <person name="Nagy L.G."/>
            <person name="Floudas D."/>
            <person name="Copeland A."/>
            <person name="Barry K.W."/>
            <person name="Cichocki N."/>
            <person name="Veneault-Fourrey C."/>
            <person name="LaButti K."/>
            <person name="Lindquist E.A."/>
            <person name="Lipzen A."/>
            <person name="Lundell T."/>
            <person name="Morin E."/>
            <person name="Murat C."/>
            <person name="Riley R."/>
            <person name="Ohm R."/>
            <person name="Sun H."/>
            <person name="Tunlid A."/>
            <person name="Henrissat B."/>
            <person name="Grigoriev I.V."/>
            <person name="Hibbett D.S."/>
            <person name="Martin F."/>
        </authorList>
    </citation>
    <scope>NUCLEOTIDE SEQUENCE [LARGE SCALE GENOMIC DNA]</scope>
    <source>
        <strain evidence="2">h7</strain>
    </source>
</reference>
<dbReference type="Proteomes" id="UP000053424">
    <property type="component" value="Unassembled WGS sequence"/>
</dbReference>
<gene>
    <name evidence="1" type="ORF">M413DRAFT_440660</name>
</gene>
<organism evidence="1 2">
    <name type="scientific">Hebeloma cylindrosporum</name>
    <dbReference type="NCBI Taxonomy" id="76867"/>
    <lineage>
        <taxon>Eukaryota</taxon>
        <taxon>Fungi</taxon>
        <taxon>Dikarya</taxon>
        <taxon>Basidiomycota</taxon>
        <taxon>Agaricomycotina</taxon>
        <taxon>Agaricomycetes</taxon>
        <taxon>Agaricomycetidae</taxon>
        <taxon>Agaricales</taxon>
        <taxon>Agaricineae</taxon>
        <taxon>Hymenogastraceae</taxon>
        <taxon>Hebeloma</taxon>
    </lineage>
</organism>
<sequence>MVRLDCQTRFRIHEPFEEYPSASCPHAIPFPQRTPPAICAEILRLLDSFGDDSLGAANPLVDSFLRRRFPDQPCTRSLTRLHLSLANRAHIATYINEAKKKRLSSKTDIGLLQSNSLVSEAVDYGKPEHHAPKVVAKHSG</sequence>